<dbReference type="AlphaFoldDB" id="A0AAV2VY19"/>
<accession>A0AAV2VY19</accession>
<dbReference type="Gene3D" id="3.30.65.10">
    <property type="entry name" value="Bacterial Topoisomerase I, domain 1"/>
    <property type="match status" value="1"/>
</dbReference>
<dbReference type="GO" id="GO:0006265">
    <property type="term" value="P:DNA topological change"/>
    <property type="evidence" value="ECO:0007669"/>
    <property type="project" value="InterPro"/>
</dbReference>
<dbReference type="Pfam" id="PF10881">
    <property type="entry name" value="DUF2726"/>
    <property type="match status" value="1"/>
</dbReference>
<dbReference type="Proteomes" id="UP000018211">
    <property type="component" value="Unassembled WGS sequence"/>
</dbReference>
<evidence type="ECO:0000313" key="4">
    <source>
        <dbReference type="Proteomes" id="UP000018211"/>
    </source>
</evidence>
<dbReference type="Pfam" id="PF01396">
    <property type="entry name" value="Zn_ribbon_Top1"/>
    <property type="match status" value="1"/>
</dbReference>
<evidence type="ECO:0000259" key="1">
    <source>
        <dbReference type="Pfam" id="PF01396"/>
    </source>
</evidence>
<feature type="domain" description="DUF2726" evidence="2">
    <location>
        <begin position="39"/>
        <end position="158"/>
    </location>
</feature>
<dbReference type="GO" id="GO:0003677">
    <property type="term" value="F:DNA binding"/>
    <property type="evidence" value="ECO:0007669"/>
    <property type="project" value="InterPro"/>
</dbReference>
<dbReference type="PIRSF" id="PIRSF028063">
    <property type="entry name" value="UCP028063"/>
    <property type="match status" value="1"/>
</dbReference>
<dbReference type="InterPro" id="IPR024402">
    <property type="entry name" value="DUF2726"/>
</dbReference>
<sequence length="218" mass="25094">MQSVAILLFILVTVFIIYQKYFAKRYAPITYPYKKVGSLMGSKEIAFYNALIAALDNRAIVFSKVHMADVIMPVPNKDKKKWLAAFNKIARKHLDFVICRPGTLEVMCIIEFDNGKELNKTKAEREKLLMHVCKTSGIPLIGANEKYAYQVGRLRKVLAEYIDTLEIEPEVRFCKECQSPMVVKVGVQGAYKGKRYYACSRYPNCKHTEDFIEEINWS</sequence>
<organism evidence="3 4">
    <name type="scientific">Vibrio nigripulchritudo SOn1</name>
    <dbReference type="NCBI Taxonomy" id="1238450"/>
    <lineage>
        <taxon>Bacteria</taxon>
        <taxon>Pseudomonadati</taxon>
        <taxon>Pseudomonadota</taxon>
        <taxon>Gammaproteobacteria</taxon>
        <taxon>Vibrionales</taxon>
        <taxon>Vibrionaceae</taxon>
        <taxon>Vibrio</taxon>
    </lineage>
</organism>
<name>A0AAV2VY19_9VIBR</name>
<proteinExistence type="predicted"/>
<dbReference type="RefSeq" id="WP_004407781.1">
    <property type="nucleotide sequence ID" value="NZ_LK391965.1"/>
</dbReference>
<dbReference type="GO" id="GO:0005694">
    <property type="term" value="C:chromosome"/>
    <property type="evidence" value="ECO:0007669"/>
    <property type="project" value="InterPro"/>
</dbReference>
<dbReference type="EMBL" id="CAOF01000180">
    <property type="protein sequence ID" value="CCO49651.1"/>
    <property type="molecule type" value="Genomic_DNA"/>
</dbReference>
<dbReference type="SUPFAM" id="SSF57783">
    <property type="entry name" value="Zinc beta-ribbon"/>
    <property type="match status" value="1"/>
</dbReference>
<feature type="domain" description="DNA topoisomerase type IA zn finger" evidence="1">
    <location>
        <begin position="173"/>
        <end position="209"/>
    </location>
</feature>
<evidence type="ECO:0000259" key="2">
    <source>
        <dbReference type="Pfam" id="PF10881"/>
    </source>
</evidence>
<dbReference type="GeneID" id="97541285"/>
<protein>
    <submittedName>
        <fullName evidence="3">Topoisomerase zinc finger protein</fullName>
    </submittedName>
</protein>
<comment type="caution">
    <text evidence="3">The sequence shown here is derived from an EMBL/GenBank/DDBJ whole genome shotgun (WGS) entry which is preliminary data.</text>
</comment>
<reference evidence="3 4" key="1">
    <citation type="journal article" date="2013" name="ISME J.">
        <title>Comparative genomics of pathogenic lineages of Vibrio nigripulchritudo identifies virulence-associated traits.</title>
        <authorList>
            <person name="Goudenege D."/>
            <person name="Labreuche Y."/>
            <person name="Krin E."/>
            <person name="Ansquer D."/>
            <person name="Mangenot S."/>
            <person name="Calteau A."/>
            <person name="Medigue C."/>
            <person name="Mazel D."/>
            <person name="Polz M.F."/>
            <person name="Le Roux F."/>
        </authorList>
    </citation>
    <scope>NUCLEOTIDE SEQUENCE [LARGE SCALE GENOMIC DNA]</scope>
    <source>
        <strain evidence="3 4">SOn1</strain>
    </source>
</reference>
<dbReference type="InterPro" id="IPR014538">
    <property type="entry name" value="UCP028063_topo_Znf"/>
</dbReference>
<dbReference type="InterPro" id="IPR013498">
    <property type="entry name" value="Topo_IA_Znf"/>
</dbReference>
<dbReference type="GO" id="GO:0003916">
    <property type="term" value="F:DNA topoisomerase activity"/>
    <property type="evidence" value="ECO:0007669"/>
    <property type="project" value="InterPro"/>
</dbReference>
<gene>
    <name evidence="3" type="ORF">VIBNISOn1_840056</name>
</gene>
<evidence type="ECO:0000313" key="3">
    <source>
        <dbReference type="EMBL" id="CCO49651.1"/>
    </source>
</evidence>